<dbReference type="InterPro" id="IPR036388">
    <property type="entry name" value="WH-like_DNA-bd_sf"/>
</dbReference>
<keyword evidence="5" id="KW-0238">DNA-binding</keyword>
<evidence type="ECO:0000256" key="2">
    <source>
        <dbReference type="ARBA" id="ARBA00023163"/>
    </source>
</evidence>
<evidence type="ECO:0000313" key="6">
    <source>
        <dbReference type="Proteomes" id="UP000272781"/>
    </source>
</evidence>
<dbReference type="AlphaFoldDB" id="A0AAJ4RCP4"/>
<keyword evidence="7" id="KW-1185">Reference proteome</keyword>
<dbReference type="Proteomes" id="UP000272781">
    <property type="component" value="Unassembled WGS sequence"/>
</dbReference>
<dbReference type="GO" id="GO:0003700">
    <property type="term" value="F:DNA-binding transcription factor activity"/>
    <property type="evidence" value="ECO:0007669"/>
    <property type="project" value="InterPro"/>
</dbReference>
<dbReference type="Pfam" id="PF13412">
    <property type="entry name" value="HTH_24"/>
    <property type="match status" value="1"/>
</dbReference>
<protein>
    <submittedName>
        <fullName evidence="5">Winged helix-turn-helix DNA-binding protein</fullName>
    </submittedName>
    <submittedName>
        <fullName evidence="4">Winged helix-turn-helix transcriptional regulator</fullName>
    </submittedName>
</protein>
<dbReference type="InterPro" id="IPR036390">
    <property type="entry name" value="WH_DNA-bd_sf"/>
</dbReference>
<proteinExistence type="predicted"/>
<sequence>MFYKSSSIGGSIGGQIYLSDRQKDIIDLIKQNPKISYRKMAEILDIADSAVKKHLEKLKKLGVIERVGGTRGYWKVNI</sequence>
<evidence type="ECO:0000259" key="3">
    <source>
        <dbReference type="PROSITE" id="PS51000"/>
    </source>
</evidence>
<evidence type="ECO:0000313" key="5">
    <source>
        <dbReference type="EMBL" id="ROR40080.1"/>
    </source>
</evidence>
<dbReference type="InterPro" id="IPR001034">
    <property type="entry name" value="DeoR_HTH"/>
</dbReference>
<feature type="domain" description="HTH deoR-type" evidence="3">
    <location>
        <begin position="18"/>
        <end position="73"/>
    </location>
</feature>
<reference evidence="7" key="1">
    <citation type="submission" date="2018-03" db="EMBL/GenBank/DDBJ databases">
        <title>A comparative analysis of the Nautiliaceae.</title>
        <authorList>
            <person name="Grosche A."/>
            <person name="Smedile F."/>
            <person name="Vetriani C."/>
        </authorList>
    </citation>
    <scope>NUCLEOTIDE SEQUENCE [LARGE SCALE GENOMIC DNA]</scope>
    <source>
        <strain evidence="7">TB6</strain>
    </source>
</reference>
<dbReference type="EMBL" id="CP027432">
    <property type="protein sequence ID" value="QCI27746.1"/>
    <property type="molecule type" value="Genomic_DNA"/>
</dbReference>
<organism evidence="5 6">
    <name type="scientific">Caminibacter pacificus</name>
    <dbReference type="NCBI Taxonomy" id="1424653"/>
    <lineage>
        <taxon>Bacteria</taxon>
        <taxon>Pseudomonadati</taxon>
        <taxon>Campylobacterota</taxon>
        <taxon>Epsilonproteobacteria</taxon>
        <taxon>Nautiliales</taxon>
        <taxon>Nautiliaceae</taxon>
        <taxon>Caminibacter</taxon>
    </lineage>
</organism>
<reference evidence="5 6" key="2">
    <citation type="submission" date="2018-11" db="EMBL/GenBank/DDBJ databases">
        <title>Genomic Encyclopedia of Type Strains, Phase IV (KMG-IV): sequencing the most valuable type-strain genomes for metagenomic binning, comparative biology and taxonomic classification.</title>
        <authorList>
            <person name="Goeker M."/>
        </authorList>
    </citation>
    <scope>NUCLEOTIDE SEQUENCE [LARGE SCALE GENOMIC DNA]</scope>
    <source>
        <strain evidence="5 6">DSM 27783</strain>
    </source>
</reference>
<evidence type="ECO:0000313" key="4">
    <source>
        <dbReference type="EMBL" id="QCI27746.1"/>
    </source>
</evidence>
<accession>A0AAJ4RCP4</accession>
<dbReference type="GO" id="GO:0003677">
    <property type="term" value="F:DNA binding"/>
    <property type="evidence" value="ECO:0007669"/>
    <property type="project" value="UniProtKB-KW"/>
</dbReference>
<dbReference type="Proteomes" id="UP000298805">
    <property type="component" value="Chromosome"/>
</dbReference>
<dbReference type="Gene3D" id="1.10.10.10">
    <property type="entry name" value="Winged helix-like DNA-binding domain superfamily/Winged helix DNA-binding domain"/>
    <property type="match status" value="1"/>
</dbReference>
<dbReference type="RefSeq" id="WP_123352463.1">
    <property type="nucleotide sequence ID" value="NZ_CP027432.2"/>
</dbReference>
<gene>
    <name evidence="4" type="ORF">C6V80_01820</name>
    <name evidence="5" type="ORF">EDC58_1064</name>
</gene>
<keyword evidence="1" id="KW-0805">Transcription regulation</keyword>
<name>A0AAJ4RCP4_9BACT</name>
<evidence type="ECO:0000256" key="1">
    <source>
        <dbReference type="ARBA" id="ARBA00023015"/>
    </source>
</evidence>
<dbReference type="SUPFAM" id="SSF46785">
    <property type="entry name" value="Winged helix' DNA-binding domain"/>
    <property type="match status" value="1"/>
</dbReference>
<dbReference type="PROSITE" id="PS51000">
    <property type="entry name" value="HTH_DEOR_2"/>
    <property type="match status" value="1"/>
</dbReference>
<keyword evidence="2" id="KW-0804">Transcription</keyword>
<evidence type="ECO:0000313" key="7">
    <source>
        <dbReference type="Proteomes" id="UP000298805"/>
    </source>
</evidence>
<dbReference type="EMBL" id="RJVK01000002">
    <property type="protein sequence ID" value="ROR40080.1"/>
    <property type="molecule type" value="Genomic_DNA"/>
</dbReference>
<reference evidence="4" key="3">
    <citation type="submission" date="2019-06" db="EMBL/GenBank/DDBJ databases">
        <title>A comparative analysis of the Nautiliaceae.</title>
        <authorList>
            <person name="Grosche A."/>
            <person name="Smedile F."/>
            <person name="Vetriani C."/>
        </authorList>
    </citation>
    <scope>NUCLEOTIDE SEQUENCE</scope>
    <source>
        <strain evidence="4">TB6</strain>
    </source>
</reference>